<dbReference type="GO" id="GO:0008720">
    <property type="term" value="F:D-lactate dehydrogenase (NAD+) activity"/>
    <property type="evidence" value="ECO:0007669"/>
    <property type="project" value="TreeGrafter"/>
</dbReference>
<evidence type="ECO:0000313" key="10">
    <source>
        <dbReference type="Proteomes" id="UP000051870"/>
    </source>
</evidence>
<keyword evidence="6 9" id="KW-0560">Oxidoreductase</keyword>
<comment type="similarity">
    <text evidence="2">Belongs to the FAD-binding oxidoreductase/transferase type 4 family.</text>
</comment>
<dbReference type="GeneID" id="83881666"/>
<sequence>MTQDTISLALAELRDLLGDRLSTGQSVREIHGRDEAYSTPALPDGVAFPESTAEVSAIMKICSAHKIPVVPFGIGTSLEGHVIPIHGGISIDTSRMNKVLEIHESDLDAVVQPGVTRTQLNDNLRATGLMFTVDPGADATLGGMASTRASGTNTVRYGTMRENVLALEVVLPDGRVINTGSRARKSSAGYDLTHLFVGSEGTLGIITELTVRLFGRPDTELSATCAFETIDDAVNTVIMAIQMGLPMARIELLDDVQMKGMNIFNPDLNLPEKPHLFLEFHGSEAGVKEQVDLFESVAEEFGVSGFGWATKLEDRERLWQARHNAYYAGKSLRKGCEGVVTDCCVPISALADCIARTKELIADSGLIAPIVGHVGDGNYHLLILIDPGNADEMARAKQLASDVNRAALSFGGTVTGEHGVGTGKKKYMAEEHGEAYQLMAQLKQSIDPLNIMNPGKLVSVN</sequence>
<dbReference type="Gene3D" id="3.30.70.2740">
    <property type="match status" value="1"/>
</dbReference>
<dbReference type="InterPro" id="IPR016164">
    <property type="entry name" value="FAD-linked_Oxase-like_C"/>
</dbReference>
<proteinExistence type="inferred from homology"/>
<dbReference type="FunFam" id="3.30.465.10:FF:000016">
    <property type="entry name" value="probable D-lactate dehydrogenase, mitochondrial"/>
    <property type="match status" value="1"/>
</dbReference>
<keyword evidence="10" id="KW-1185">Reference proteome</keyword>
<dbReference type="Pfam" id="PF02913">
    <property type="entry name" value="FAD-oxidase_C"/>
    <property type="match status" value="1"/>
</dbReference>
<evidence type="ECO:0000256" key="2">
    <source>
        <dbReference type="ARBA" id="ARBA00008000"/>
    </source>
</evidence>
<keyword evidence="4" id="KW-0274">FAD</keyword>
<dbReference type="Gene3D" id="1.10.45.10">
    <property type="entry name" value="Vanillyl-alcohol Oxidase, Chain A, domain 4"/>
    <property type="match status" value="1"/>
</dbReference>
<evidence type="ECO:0000259" key="8">
    <source>
        <dbReference type="PROSITE" id="PS51387"/>
    </source>
</evidence>
<dbReference type="SUPFAM" id="SSF55103">
    <property type="entry name" value="FAD-linked oxidases, C-terminal domain"/>
    <property type="match status" value="1"/>
</dbReference>
<dbReference type="InterPro" id="IPR016169">
    <property type="entry name" value="FAD-bd_PCMH_sub2"/>
</dbReference>
<dbReference type="InterPro" id="IPR016166">
    <property type="entry name" value="FAD-bd_PCMH"/>
</dbReference>
<dbReference type="GO" id="GO:1903457">
    <property type="term" value="P:lactate catabolic process"/>
    <property type="evidence" value="ECO:0007669"/>
    <property type="project" value="TreeGrafter"/>
</dbReference>
<dbReference type="GO" id="GO:0004458">
    <property type="term" value="F:D-lactate dehydrogenase (cytochrome) activity"/>
    <property type="evidence" value="ECO:0007669"/>
    <property type="project" value="UniProtKB-EC"/>
</dbReference>
<dbReference type="FunFam" id="3.30.70.2740:FF:000001">
    <property type="entry name" value="D-lactate dehydrogenase mitochondrial"/>
    <property type="match status" value="1"/>
</dbReference>
<dbReference type="STRING" id="1715693.PH7735_02656"/>
<feature type="domain" description="FAD-binding PCMH-type" evidence="8">
    <location>
        <begin position="39"/>
        <end position="216"/>
    </location>
</feature>
<dbReference type="InterPro" id="IPR036318">
    <property type="entry name" value="FAD-bd_PCMH-like_sf"/>
</dbReference>
<evidence type="ECO:0000256" key="7">
    <source>
        <dbReference type="ARBA" id="ARBA00038897"/>
    </source>
</evidence>
<dbReference type="GO" id="GO:0071949">
    <property type="term" value="F:FAD binding"/>
    <property type="evidence" value="ECO:0007669"/>
    <property type="project" value="InterPro"/>
</dbReference>
<name>A0A0P1IT20_9RHOB</name>
<dbReference type="SUPFAM" id="SSF56176">
    <property type="entry name" value="FAD-binding/transporter-associated domain-like"/>
    <property type="match status" value="1"/>
</dbReference>
<dbReference type="AlphaFoldDB" id="A0A0P1IT20"/>
<evidence type="ECO:0000256" key="1">
    <source>
        <dbReference type="ARBA" id="ARBA00001974"/>
    </source>
</evidence>
<evidence type="ECO:0000256" key="5">
    <source>
        <dbReference type="ARBA" id="ARBA00022946"/>
    </source>
</evidence>
<dbReference type="PROSITE" id="PS51387">
    <property type="entry name" value="FAD_PCMH"/>
    <property type="match status" value="1"/>
</dbReference>
<reference evidence="10" key="1">
    <citation type="submission" date="2015-09" db="EMBL/GenBank/DDBJ databases">
        <authorList>
            <person name="Rodrigo-Torres Lidia"/>
            <person name="Arahal R.David."/>
        </authorList>
    </citation>
    <scope>NUCLEOTIDE SEQUENCE [LARGE SCALE GENOMIC DNA]</scope>
    <source>
        <strain evidence="10">CECT 7735</strain>
    </source>
</reference>
<dbReference type="InterPro" id="IPR006094">
    <property type="entry name" value="Oxid_FAD_bind_N"/>
</dbReference>
<evidence type="ECO:0000256" key="3">
    <source>
        <dbReference type="ARBA" id="ARBA00022630"/>
    </source>
</evidence>
<evidence type="ECO:0000256" key="4">
    <source>
        <dbReference type="ARBA" id="ARBA00022827"/>
    </source>
</evidence>
<dbReference type="PANTHER" id="PTHR11748">
    <property type="entry name" value="D-LACTATE DEHYDROGENASE"/>
    <property type="match status" value="1"/>
</dbReference>
<dbReference type="FunFam" id="1.10.45.10:FF:000001">
    <property type="entry name" value="D-lactate dehydrogenase mitochondrial"/>
    <property type="match status" value="1"/>
</dbReference>
<dbReference type="InterPro" id="IPR004113">
    <property type="entry name" value="FAD-bd_oxidored_4_C"/>
</dbReference>
<dbReference type="EC" id="1.1.2.4" evidence="7"/>
<keyword evidence="3" id="KW-0285">Flavoprotein</keyword>
<gene>
    <name evidence="9" type="ORF">PH7735_02656</name>
</gene>
<dbReference type="EMBL" id="CYTW01000002">
    <property type="protein sequence ID" value="CUK02810.1"/>
    <property type="molecule type" value="Genomic_DNA"/>
</dbReference>
<comment type="cofactor">
    <cofactor evidence="1">
        <name>FAD</name>
        <dbReference type="ChEBI" id="CHEBI:57692"/>
    </cofactor>
</comment>
<keyword evidence="5" id="KW-0809">Transit peptide</keyword>
<evidence type="ECO:0000313" key="9">
    <source>
        <dbReference type="EMBL" id="CUK02810.1"/>
    </source>
</evidence>
<accession>A0A0P1IT20</accession>
<evidence type="ECO:0000256" key="6">
    <source>
        <dbReference type="ARBA" id="ARBA00023002"/>
    </source>
</evidence>
<dbReference type="InterPro" id="IPR016171">
    <property type="entry name" value="Vanillyl_alc_oxidase_C-sub2"/>
</dbReference>
<dbReference type="Pfam" id="PF01565">
    <property type="entry name" value="FAD_binding_4"/>
    <property type="match status" value="1"/>
</dbReference>
<dbReference type="RefSeq" id="WP_058311802.1">
    <property type="nucleotide sequence ID" value="NZ_CYTW01000002.1"/>
</dbReference>
<protein>
    <recommendedName>
        <fullName evidence="7">D-lactate dehydrogenase (cytochrome)</fullName>
        <ecNumber evidence="7">1.1.2.4</ecNumber>
    </recommendedName>
</protein>
<dbReference type="Gene3D" id="3.30.465.10">
    <property type="match status" value="1"/>
</dbReference>
<organism evidence="9 10">
    <name type="scientific">Shimia thalassica</name>
    <dbReference type="NCBI Taxonomy" id="1715693"/>
    <lineage>
        <taxon>Bacteria</taxon>
        <taxon>Pseudomonadati</taxon>
        <taxon>Pseudomonadota</taxon>
        <taxon>Alphaproteobacteria</taxon>
        <taxon>Rhodobacterales</taxon>
        <taxon>Roseobacteraceae</taxon>
    </lineage>
</organism>
<dbReference type="Proteomes" id="UP000051870">
    <property type="component" value="Unassembled WGS sequence"/>
</dbReference>
<dbReference type="PANTHER" id="PTHR11748:SF111">
    <property type="entry name" value="D-LACTATE DEHYDROGENASE, MITOCHONDRIAL-RELATED"/>
    <property type="match status" value="1"/>
</dbReference>